<protein>
    <submittedName>
        <fullName evidence="1">Uncharacterized protein</fullName>
    </submittedName>
</protein>
<comment type="caution">
    <text evidence="1">The sequence shown here is derived from an EMBL/GenBank/DDBJ whole genome shotgun (WGS) entry which is preliminary data.</text>
</comment>
<gene>
    <name evidence="1" type="ORF">O6H91_17G053300</name>
</gene>
<accession>A0ACC2B6U1</accession>
<proteinExistence type="predicted"/>
<evidence type="ECO:0000313" key="2">
    <source>
        <dbReference type="Proteomes" id="UP001162992"/>
    </source>
</evidence>
<sequence length="588" mass="64544">MASVKIYLGGGLVCFAAAVFLAWQIMCSSSFCGRSSLVDQSRFDYDRLVSTDSQVVSSAGEQSSSSSSSVTLHESGSDSLISDRGISNADPGVVKSGEASVPSSTSEVAGDENAVQTQMEPNDKATDSNSNTGAEFVSSNAGNSAAQERINSNEVEEAKELDRNGNGVELQLANETKTIAEQIAEENSCEGKRMYMYELPSEFNSKILEKCSRGMVEWLDFCPHIANQGFGQALPAADWYATDAYMLEIIYHTRMKNYNCLTSDPTAADAFFLPYYSGLDALRFIYGADKARKHEHGTELIQWLDQNAPETWKRWGGSDHFVVMGRTAWDFANSVDNTQGWGTSFLELPAMTNVTALVLERRSWRDREQAVPYPTGFHPSSPSRLREWISTVESSPRSFLFSFIGALRPRIAANIRGALFTQCQQHPSCLLLDCAQLGCSHNPQPISEALLNSTFCLQPVGDSFTRRSTFDSIAAGCIPVFFHNESAYTQYMWHLPKDASLYSVFIPEDAIRGGAMVADVLGSYSAEKIKEMQGHVKDLIDGVLYTDAAAGGVRDAFEVSVEGMLAMAAQGRAHRQQATVYQSQNWKD</sequence>
<organism evidence="1 2">
    <name type="scientific">Diphasiastrum complanatum</name>
    <name type="common">Issler's clubmoss</name>
    <name type="synonym">Lycopodium complanatum</name>
    <dbReference type="NCBI Taxonomy" id="34168"/>
    <lineage>
        <taxon>Eukaryota</taxon>
        <taxon>Viridiplantae</taxon>
        <taxon>Streptophyta</taxon>
        <taxon>Embryophyta</taxon>
        <taxon>Tracheophyta</taxon>
        <taxon>Lycopodiopsida</taxon>
        <taxon>Lycopodiales</taxon>
        <taxon>Lycopodiaceae</taxon>
        <taxon>Lycopodioideae</taxon>
        <taxon>Diphasiastrum</taxon>
    </lineage>
</organism>
<reference evidence="2" key="1">
    <citation type="journal article" date="2024" name="Proc. Natl. Acad. Sci. U.S.A.">
        <title>Extraordinary preservation of gene collinearity over three hundred million years revealed in homosporous lycophytes.</title>
        <authorList>
            <person name="Li C."/>
            <person name="Wickell D."/>
            <person name="Kuo L.Y."/>
            <person name="Chen X."/>
            <person name="Nie B."/>
            <person name="Liao X."/>
            <person name="Peng D."/>
            <person name="Ji J."/>
            <person name="Jenkins J."/>
            <person name="Williams M."/>
            <person name="Shu S."/>
            <person name="Plott C."/>
            <person name="Barry K."/>
            <person name="Rajasekar S."/>
            <person name="Grimwood J."/>
            <person name="Han X."/>
            <person name="Sun S."/>
            <person name="Hou Z."/>
            <person name="He W."/>
            <person name="Dai G."/>
            <person name="Sun C."/>
            <person name="Schmutz J."/>
            <person name="Leebens-Mack J.H."/>
            <person name="Li F.W."/>
            <person name="Wang L."/>
        </authorList>
    </citation>
    <scope>NUCLEOTIDE SEQUENCE [LARGE SCALE GENOMIC DNA]</scope>
    <source>
        <strain evidence="2">cv. PW_Plant_1</strain>
    </source>
</reference>
<dbReference type="EMBL" id="CM055108">
    <property type="protein sequence ID" value="KAJ7525486.1"/>
    <property type="molecule type" value="Genomic_DNA"/>
</dbReference>
<evidence type="ECO:0000313" key="1">
    <source>
        <dbReference type="EMBL" id="KAJ7525486.1"/>
    </source>
</evidence>
<keyword evidence="2" id="KW-1185">Reference proteome</keyword>
<dbReference type="Proteomes" id="UP001162992">
    <property type="component" value="Chromosome 17"/>
</dbReference>
<name>A0ACC2B6U1_DIPCM</name>